<sequence length="452" mass="48889">MSDKNITELEWKKFAKGKGYKDGAFVKALAALETGKTPEAKLAALDTIEKEGDALRKANKADKELGSYLDDAEKAAGKERKLQEMEAKKAAAKQSASEEDEDDSPAALTSKMIPLLRQVRKGDVMHTMVAITGKEVAVMVSRKPIGPPKRKLLTDYLGASGGVKFVVGECIWEENAHTFVLSTQAGGLAKKIKAALLKQVEQRFKVRVRGEDPNDIDDDGEPAPEQEAQAQQSEQQAPEASSEPANEPSPEQVAFDARWAQMAPRLEAALAGQHAEASKLRAVSAFATEKAEAGNHKSALAALDQLEKFLSLPVPTTPPASAGKVDYAKCRLAWDGAKRKAQAEYQKLEAAIVEAYKDDPGFADIAVKIRKMDTVLADFAENLSDTLDRALNETDAAARQRYHQEAAAVIRKFLDRSANDPFIQQLEANPFVPITAQATLVGTLGTLAKLIG</sequence>
<evidence type="ECO:0000256" key="2">
    <source>
        <dbReference type="SAM" id="MobiDB-lite"/>
    </source>
</evidence>
<protein>
    <submittedName>
        <fullName evidence="3">Uncharacterized protein</fullName>
    </submittedName>
</protein>
<evidence type="ECO:0000256" key="1">
    <source>
        <dbReference type="SAM" id="Coils"/>
    </source>
</evidence>
<proteinExistence type="predicted"/>
<dbReference type="Proteomes" id="UP001285263">
    <property type="component" value="Unassembled WGS sequence"/>
</dbReference>
<dbReference type="RefSeq" id="WP_320423908.1">
    <property type="nucleotide sequence ID" value="NZ_JAXCLA010000005.1"/>
</dbReference>
<gene>
    <name evidence="3" type="ORF">SNE35_15900</name>
</gene>
<comment type="caution">
    <text evidence="3">The sequence shown here is derived from an EMBL/GenBank/DDBJ whole genome shotgun (WGS) entry which is preliminary data.</text>
</comment>
<feature type="compositionally biased region" description="Basic and acidic residues" evidence="2">
    <location>
        <begin position="76"/>
        <end position="89"/>
    </location>
</feature>
<feature type="region of interest" description="Disordered" evidence="2">
    <location>
        <begin position="76"/>
        <end position="108"/>
    </location>
</feature>
<evidence type="ECO:0000313" key="3">
    <source>
        <dbReference type="EMBL" id="MDY0746005.1"/>
    </source>
</evidence>
<dbReference type="EMBL" id="JAXCLA010000005">
    <property type="protein sequence ID" value="MDY0746005.1"/>
    <property type="molecule type" value="Genomic_DNA"/>
</dbReference>
<evidence type="ECO:0000313" key="4">
    <source>
        <dbReference type="Proteomes" id="UP001285263"/>
    </source>
</evidence>
<feature type="compositionally biased region" description="Acidic residues" evidence="2">
    <location>
        <begin position="213"/>
        <end position="224"/>
    </location>
</feature>
<reference evidence="3 4" key="1">
    <citation type="submission" date="2023-11" db="EMBL/GenBank/DDBJ databases">
        <title>Paucibacter sp. nov., isolated from fresh soil in Korea.</title>
        <authorList>
            <person name="Le N.T.T."/>
        </authorList>
    </citation>
    <scope>NUCLEOTIDE SEQUENCE [LARGE SCALE GENOMIC DNA]</scope>
    <source>
        <strain evidence="3 4">R3-3</strain>
    </source>
</reference>
<accession>A0ABU5DI81</accession>
<keyword evidence="1" id="KW-0175">Coiled coil</keyword>
<feature type="region of interest" description="Disordered" evidence="2">
    <location>
        <begin position="208"/>
        <end position="252"/>
    </location>
</feature>
<keyword evidence="4" id="KW-1185">Reference proteome</keyword>
<feature type="compositionally biased region" description="Low complexity" evidence="2">
    <location>
        <begin position="225"/>
        <end position="245"/>
    </location>
</feature>
<name>A0ABU5DI81_9BURK</name>
<feature type="coiled-coil region" evidence="1">
    <location>
        <begin position="338"/>
        <end position="400"/>
    </location>
</feature>
<organism evidence="3 4">
    <name type="scientific">Roseateles agri</name>
    <dbReference type="NCBI Taxonomy" id="3098619"/>
    <lineage>
        <taxon>Bacteria</taxon>
        <taxon>Pseudomonadati</taxon>
        <taxon>Pseudomonadota</taxon>
        <taxon>Betaproteobacteria</taxon>
        <taxon>Burkholderiales</taxon>
        <taxon>Sphaerotilaceae</taxon>
        <taxon>Roseateles</taxon>
    </lineage>
</organism>